<dbReference type="Proteomes" id="UP000052052">
    <property type="component" value="Unassembled WGS sequence"/>
</dbReference>
<dbReference type="RefSeq" id="WP_211260744.1">
    <property type="nucleotide sequence ID" value="NZ_LDJL01000013.1"/>
</dbReference>
<accession>A0A0R0CFE6</accession>
<sequence>MNMHETVKSTYPRHPQGRPTLGRRLTGWVASVALAVAGLIASDGAQAAVPFEGCPLDAYQTIESENPADRYGLYGIDLAEGSQTLIGTLGSTAVFDPDFNGIGFNERDRFIYGFNRAEQRLVRIGSDGAGGAEFASAGPVTGLPAGFRTYVADIGDDNNYYAMNDQGSLWKIDLATNAATLVGSFTSAVGRITDMAFNPLDGQLYGVGSNGHIVRINPLTAASVRVGKIEVNPATYGAVYFDSQGTLYANPNSGEQTERIRNVHTDTPVASKLPALGRSTPSNDGARCKRAPPPVADLNVLKTLDSEDGDVDGFAEPGENLTYKLTVTNIGVIASGAHTFYEVLPANTTLVSITGGTSSCAAGDEGARLCVITVPGPVAPQGGTADVFLTVKVADPLPDDAAEITNIATDDTDSPPPEGCDATTGVCSTPPVCDPATDPDHCVVTPLTLPDVSISKELTAGGPT</sequence>
<reference evidence="3 4" key="1">
    <citation type="submission" date="2015-05" db="EMBL/GenBank/DDBJ databases">
        <title>Genome sequencing and analysis of members of genus Stenotrophomonas.</title>
        <authorList>
            <person name="Patil P.P."/>
            <person name="Midha S."/>
            <person name="Patil P.B."/>
        </authorList>
    </citation>
    <scope>NUCLEOTIDE SEQUENCE [LARGE SCALE GENOMIC DNA]</scope>
    <source>
        <strain evidence="3 4">DSM 21858</strain>
    </source>
</reference>
<comment type="caution">
    <text evidence="3">The sequence shown here is derived from an EMBL/GenBank/DDBJ whole genome shotgun (WGS) entry which is preliminary data.</text>
</comment>
<dbReference type="InterPro" id="IPR047589">
    <property type="entry name" value="DUF11_rpt"/>
</dbReference>
<evidence type="ECO:0000313" key="4">
    <source>
        <dbReference type="Proteomes" id="UP000052052"/>
    </source>
</evidence>
<name>A0A0R0CFE6_9GAMM</name>
<dbReference type="NCBIfam" id="TIGR01451">
    <property type="entry name" value="B_ant_repeat"/>
    <property type="match status" value="1"/>
</dbReference>
<evidence type="ECO:0000259" key="2">
    <source>
        <dbReference type="Pfam" id="PF21959"/>
    </source>
</evidence>
<dbReference type="EMBL" id="LDJL01000013">
    <property type="protein sequence ID" value="KRG68508.1"/>
    <property type="molecule type" value="Genomic_DNA"/>
</dbReference>
<protein>
    <submittedName>
        <fullName evidence="3">Uncharacterized protein</fullName>
    </submittedName>
</protein>
<dbReference type="AlphaFoldDB" id="A0A0R0CFE6"/>
<proteinExistence type="predicted"/>
<dbReference type="InterPro" id="IPR054215">
    <property type="entry name" value="DUF6923"/>
</dbReference>
<dbReference type="InterPro" id="IPR001434">
    <property type="entry name" value="OmcB-like_DUF11"/>
</dbReference>
<feature type="domain" description="DUF11" evidence="1">
    <location>
        <begin position="297"/>
        <end position="412"/>
    </location>
</feature>
<dbReference type="SUPFAM" id="SSF101898">
    <property type="entry name" value="NHL repeat"/>
    <property type="match status" value="1"/>
</dbReference>
<feature type="non-terminal residue" evidence="3">
    <location>
        <position position="464"/>
    </location>
</feature>
<organism evidence="3 4">
    <name type="scientific">Pseudoxanthomonas dokdonensis</name>
    <dbReference type="NCBI Taxonomy" id="344882"/>
    <lineage>
        <taxon>Bacteria</taxon>
        <taxon>Pseudomonadati</taxon>
        <taxon>Pseudomonadota</taxon>
        <taxon>Gammaproteobacteria</taxon>
        <taxon>Lysobacterales</taxon>
        <taxon>Lysobacteraceae</taxon>
        <taxon>Pseudoxanthomonas</taxon>
    </lineage>
</organism>
<evidence type="ECO:0000259" key="1">
    <source>
        <dbReference type="Pfam" id="PF01345"/>
    </source>
</evidence>
<dbReference type="Pfam" id="PF01345">
    <property type="entry name" value="DUF11"/>
    <property type="match status" value="1"/>
</dbReference>
<keyword evidence="4" id="KW-1185">Reference proteome</keyword>
<gene>
    <name evidence="3" type="ORF">ABB29_12890</name>
</gene>
<feature type="domain" description="DUF6923" evidence="2">
    <location>
        <begin position="86"/>
        <end position="288"/>
    </location>
</feature>
<dbReference type="STRING" id="344882.ABB29_12890"/>
<dbReference type="Pfam" id="PF21959">
    <property type="entry name" value="DUF6923"/>
    <property type="match status" value="1"/>
</dbReference>
<evidence type="ECO:0000313" key="3">
    <source>
        <dbReference type="EMBL" id="KRG68508.1"/>
    </source>
</evidence>